<organism evidence="2 3">
    <name type="scientific">Rhodopseudomonas rhenobacensis</name>
    <dbReference type="NCBI Taxonomy" id="87461"/>
    <lineage>
        <taxon>Bacteria</taxon>
        <taxon>Pseudomonadati</taxon>
        <taxon>Pseudomonadota</taxon>
        <taxon>Alphaproteobacteria</taxon>
        <taxon>Hyphomicrobiales</taxon>
        <taxon>Nitrobacteraceae</taxon>
        <taxon>Rhodopseudomonas</taxon>
    </lineage>
</organism>
<evidence type="ECO:0000313" key="2">
    <source>
        <dbReference type="EMBL" id="MBB5046602.1"/>
    </source>
</evidence>
<dbReference type="RefSeq" id="WP_283810620.1">
    <property type="nucleotide sequence ID" value="NZ_JACHIH010000005.1"/>
</dbReference>
<protein>
    <submittedName>
        <fullName evidence="2">Nitrate reductase NapE component</fullName>
    </submittedName>
</protein>
<evidence type="ECO:0000256" key="1">
    <source>
        <dbReference type="SAM" id="Phobius"/>
    </source>
</evidence>
<accession>A0A7W7Z2S2</accession>
<gene>
    <name evidence="2" type="ORF">HNR60_001350</name>
</gene>
<feature type="transmembrane region" description="Helical" evidence="1">
    <location>
        <begin position="18"/>
        <end position="39"/>
    </location>
</feature>
<keyword evidence="1" id="KW-0472">Membrane</keyword>
<name>A0A7W7Z2S2_9BRAD</name>
<dbReference type="EMBL" id="JACHIH010000005">
    <property type="protein sequence ID" value="MBB5046602.1"/>
    <property type="molecule type" value="Genomic_DNA"/>
</dbReference>
<proteinExistence type="predicted"/>
<dbReference type="AlphaFoldDB" id="A0A7W7Z2S2"/>
<keyword evidence="1" id="KW-1133">Transmembrane helix</keyword>
<evidence type="ECO:0000313" key="3">
    <source>
        <dbReference type="Proteomes" id="UP000542353"/>
    </source>
</evidence>
<keyword evidence="3" id="KW-1185">Reference proteome</keyword>
<reference evidence="2 3" key="1">
    <citation type="submission" date="2020-08" db="EMBL/GenBank/DDBJ databases">
        <title>Genomic Encyclopedia of Type Strains, Phase IV (KMG-IV): sequencing the most valuable type-strain genomes for metagenomic binning, comparative biology and taxonomic classification.</title>
        <authorList>
            <person name="Goeker M."/>
        </authorList>
    </citation>
    <scope>NUCLEOTIDE SEQUENCE [LARGE SCALE GENOMIC DNA]</scope>
    <source>
        <strain evidence="2 3">DSM 12706</strain>
    </source>
</reference>
<comment type="caution">
    <text evidence="2">The sequence shown here is derived from an EMBL/GenBank/DDBJ whole genome shotgun (WGS) entry which is preliminary data.</text>
</comment>
<dbReference type="Proteomes" id="UP000542353">
    <property type="component" value="Unassembled WGS sequence"/>
</dbReference>
<sequence length="40" mass="4228">MAEKDIDSKRTGNEPAPLLLIAIAVVPVLAVAGWFFGLFG</sequence>
<keyword evidence="1" id="KW-0812">Transmembrane</keyword>